<dbReference type="KEGG" id="adin:H7849_11745"/>
<evidence type="ECO:0000313" key="2">
    <source>
        <dbReference type="Proteomes" id="UP000515312"/>
    </source>
</evidence>
<dbReference type="Proteomes" id="UP000515312">
    <property type="component" value="Chromosome"/>
</dbReference>
<dbReference type="RefSeq" id="WP_186746713.1">
    <property type="nucleotide sequence ID" value="NZ_CP060394.1"/>
</dbReference>
<evidence type="ECO:0000313" key="1">
    <source>
        <dbReference type="EMBL" id="QNI34498.1"/>
    </source>
</evidence>
<name>A0A7G8BPM8_9BACT</name>
<accession>A0A7G8BPM8</accession>
<organism evidence="1 2">
    <name type="scientific">Alloacidobacterium dinghuense</name>
    <dbReference type="NCBI Taxonomy" id="2763107"/>
    <lineage>
        <taxon>Bacteria</taxon>
        <taxon>Pseudomonadati</taxon>
        <taxon>Acidobacteriota</taxon>
        <taxon>Terriglobia</taxon>
        <taxon>Terriglobales</taxon>
        <taxon>Acidobacteriaceae</taxon>
        <taxon>Alloacidobacterium</taxon>
    </lineage>
</organism>
<reference evidence="1 2" key="1">
    <citation type="submission" date="2020-08" db="EMBL/GenBank/DDBJ databases">
        <title>Edaphobacter telluris sp. nov. and Acidobacterium dinghuensis sp. nov., two acidobacteria isolated from forest soil.</title>
        <authorList>
            <person name="Fu J."/>
            <person name="Qiu L."/>
        </authorList>
    </citation>
    <scope>NUCLEOTIDE SEQUENCE [LARGE SCALE GENOMIC DNA]</scope>
    <source>
        <strain evidence="1">4Y35</strain>
    </source>
</reference>
<proteinExistence type="predicted"/>
<dbReference type="AlphaFoldDB" id="A0A7G8BPM8"/>
<gene>
    <name evidence="1" type="ORF">H7849_11745</name>
</gene>
<keyword evidence="2" id="KW-1185">Reference proteome</keyword>
<dbReference type="EMBL" id="CP060394">
    <property type="protein sequence ID" value="QNI34498.1"/>
    <property type="molecule type" value="Genomic_DNA"/>
</dbReference>
<protein>
    <submittedName>
        <fullName evidence="1">Uncharacterized protein</fullName>
    </submittedName>
</protein>
<sequence length="216" mass="25157">MLCAKCAGETVQAKDGLCRGCRLRTYQVIRYPWTSQMDDQLRQAYRIARNKTQLSRELTRLSNTFSYPRHVLNQRAQKMRLILLMPRKWSDEEIEQARGLAGEMPLRKMAKVMRRSPYAIKCKLHTLGIGVQVLDGYSTRLLGELLGVHHNRISTWIARGWLVVREGRITEASVQRFLWDHMDEYRFRLADEAWLKGMLNPSIGTLTIRPKKEEAA</sequence>